<dbReference type="InterPro" id="IPR016181">
    <property type="entry name" value="Acyl_CoA_acyltransferase"/>
</dbReference>
<dbReference type="SUPFAM" id="SSF55729">
    <property type="entry name" value="Acyl-CoA N-acyltransferases (Nat)"/>
    <property type="match status" value="1"/>
</dbReference>
<dbReference type="PATRIC" id="fig|1423788.3.peg.691"/>
<dbReference type="RefSeq" id="WP_056955064.1">
    <property type="nucleotide sequence ID" value="NZ_AZDY01000042.1"/>
</dbReference>
<comment type="caution">
    <text evidence="2">The sequence shown here is derived from an EMBL/GenBank/DDBJ whole genome shotgun (WGS) entry which is preliminary data.</text>
</comment>
<dbReference type="InterPro" id="IPR000182">
    <property type="entry name" value="GNAT_dom"/>
</dbReference>
<dbReference type="OrthoDB" id="7205533at2"/>
<evidence type="ECO:0000259" key="1">
    <source>
        <dbReference type="PROSITE" id="PS51186"/>
    </source>
</evidence>
<sequence>MNLVTLPVNIEEIDYAELPKLQKLSVETFNDSFRHFRASKDFSNYTLKNYNYGQLAKEMLNLRSRFYFIYYNHKLAGYLKPNFATEALEIDRFYLRKDFEYIGLEKQLLEFTLKKAKELRQHHIWSRIWEHDDSVLHFYKQFGFQKTTSRNFSLNGVLQKDLIMELNL</sequence>
<name>A0A0R1KL32_9LACO</name>
<gene>
    <name evidence="2" type="ORF">FC78_GL000678</name>
</gene>
<proteinExistence type="predicted"/>
<keyword evidence="3" id="KW-1185">Reference proteome</keyword>
<dbReference type="AlphaFoldDB" id="A0A0R1KL32"/>
<dbReference type="GO" id="GO:0016747">
    <property type="term" value="F:acyltransferase activity, transferring groups other than amino-acyl groups"/>
    <property type="evidence" value="ECO:0007669"/>
    <property type="project" value="InterPro"/>
</dbReference>
<organism evidence="2 3">
    <name type="scientific">Companilactobacillus bobalius DSM 19674</name>
    <dbReference type="NCBI Taxonomy" id="1423788"/>
    <lineage>
        <taxon>Bacteria</taxon>
        <taxon>Bacillati</taxon>
        <taxon>Bacillota</taxon>
        <taxon>Bacilli</taxon>
        <taxon>Lactobacillales</taxon>
        <taxon>Lactobacillaceae</taxon>
        <taxon>Companilactobacillus</taxon>
        <taxon>Companilactobacillus bobalius</taxon>
    </lineage>
</organism>
<protein>
    <recommendedName>
        <fullName evidence="1">N-acetyltransferase domain-containing protein</fullName>
    </recommendedName>
</protein>
<dbReference type="Gene3D" id="3.40.630.30">
    <property type="match status" value="1"/>
</dbReference>
<dbReference type="PROSITE" id="PS51186">
    <property type="entry name" value="GNAT"/>
    <property type="match status" value="1"/>
</dbReference>
<accession>A0A0R1KL32</accession>
<evidence type="ECO:0000313" key="3">
    <source>
        <dbReference type="Proteomes" id="UP000051515"/>
    </source>
</evidence>
<evidence type="ECO:0000313" key="2">
    <source>
        <dbReference type="EMBL" id="KRK81625.1"/>
    </source>
</evidence>
<dbReference type="EMBL" id="AZDY01000042">
    <property type="protein sequence ID" value="KRK81625.1"/>
    <property type="molecule type" value="Genomic_DNA"/>
</dbReference>
<reference evidence="2 3" key="1">
    <citation type="journal article" date="2015" name="Genome Announc.">
        <title>Expanding the biotechnology potential of lactobacilli through comparative genomics of 213 strains and associated genera.</title>
        <authorList>
            <person name="Sun Z."/>
            <person name="Harris H.M."/>
            <person name="McCann A."/>
            <person name="Guo C."/>
            <person name="Argimon S."/>
            <person name="Zhang W."/>
            <person name="Yang X."/>
            <person name="Jeffery I.B."/>
            <person name="Cooney J.C."/>
            <person name="Kagawa T.F."/>
            <person name="Liu W."/>
            <person name="Song Y."/>
            <person name="Salvetti E."/>
            <person name="Wrobel A."/>
            <person name="Rasinkangas P."/>
            <person name="Parkhill J."/>
            <person name="Rea M.C."/>
            <person name="O'Sullivan O."/>
            <person name="Ritari J."/>
            <person name="Douillard F.P."/>
            <person name="Paul Ross R."/>
            <person name="Yang R."/>
            <person name="Briner A.E."/>
            <person name="Felis G.E."/>
            <person name="de Vos W.M."/>
            <person name="Barrangou R."/>
            <person name="Klaenhammer T.R."/>
            <person name="Caufield P.W."/>
            <person name="Cui Y."/>
            <person name="Zhang H."/>
            <person name="O'Toole P.W."/>
        </authorList>
    </citation>
    <scope>NUCLEOTIDE SEQUENCE [LARGE SCALE GENOMIC DNA]</scope>
    <source>
        <strain evidence="2 3">DSM 19674</strain>
    </source>
</reference>
<dbReference type="Proteomes" id="UP000051515">
    <property type="component" value="Unassembled WGS sequence"/>
</dbReference>
<dbReference type="Pfam" id="PF13673">
    <property type="entry name" value="Acetyltransf_10"/>
    <property type="match status" value="1"/>
</dbReference>
<dbReference type="STRING" id="1423788.FC78_GL000678"/>
<feature type="domain" description="N-acetyltransferase" evidence="1">
    <location>
        <begin position="8"/>
        <end position="168"/>
    </location>
</feature>